<reference evidence="3" key="1">
    <citation type="journal article" date="2011" name="Proc. Natl. Acad. Sci. U.S.A.">
        <title>Obligate biotrophy features unraveled by the genomic analysis of rust fungi.</title>
        <authorList>
            <person name="Duplessis S."/>
            <person name="Cuomo C.A."/>
            <person name="Lin Y.-C."/>
            <person name="Aerts A."/>
            <person name="Tisserant E."/>
            <person name="Veneault-Fourrey C."/>
            <person name="Joly D.L."/>
            <person name="Hacquard S."/>
            <person name="Amselem J."/>
            <person name="Cantarel B.L."/>
            <person name="Chiu R."/>
            <person name="Coutinho P.M."/>
            <person name="Feau N."/>
            <person name="Field M."/>
            <person name="Frey P."/>
            <person name="Gelhaye E."/>
            <person name="Goldberg J."/>
            <person name="Grabherr M.G."/>
            <person name="Kodira C.D."/>
            <person name="Kohler A."/>
            <person name="Kuees U."/>
            <person name="Lindquist E.A."/>
            <person name="Lucas S.M."/>
            <person name="Mago R."/>
            <person name="Mauceli E."/>
            <person name="Morin E."/>
            <person name="Murat C."/>
            <person name="Pangilinan J.L."/>
            <person name="Park R."/>
            <person name="Pearson M."/>
            <person name="Quesneville H."/>
            <person name="Rouhier N."/>
            <person name="Sakthikumar S."/>
            <person name="Salamov A.A."/>
            <person name="Schmutz J."/>
            <person name="Selles B."/>
            <person name="Shapiro H."/>
            <person name="Tanguay P."/>
            <person name="Tuskan G.A."/>
            <person name="Henrissat B."/>
            <person name="Van de Peer Y."/>
            <person name="Rouze P."/>
            <person name="Ellis J.G."/>
            <person name="Dodds P.N."/>
            <person name="Schein J.E."/>
            <person name="Zhong S."/>
            <person name="Hamelin R.C."/>
            <person name="Grigoriev I.V."/>
            <person name="Szabo L.J."/>
            <person name="Martin F."/>
        </authorList>
    </citation>
    <scope>NUCLEOTIDE SEQUENCE [LARGE SCALE GENOMIC DNA]</scope>
    <source>
        <strain evidence="3">98AG31 / pathotype 3-4-7</strain>
    </source>
</reference>
<dbReference type="Proteomes" id="UP000001072">
    <property type="component" value="Unassembled WGS sequence"/>
</dbReference>
<name>F4R817_MELLP</name>
<evidence type="ECO:0000256" key="1">
    <source>
        <dbReference type="SAM" id="Coils"/>
    </source>
</evidence>
<dbReference type="VEuPathDB" id="FungiDB:MELLADRAFT_90920"/>
<dbReference type="InParanoid" id="F4R817"/>
<proteinExistence type="predicted"/>
<dbReference type="GeneID" id="18935724"/>
<sequence>MLIFDANEDQESVDRSMEELRLGTSLINSKVQVELQANEGNWQALAKTLGMIQSEQASLKKNIEDLQGKNKRIESSIHEYDQNQKRQLSELQELCAVFSQDKSNFHNYQHREASKLEKILELCMDMKTRIDERLGRFPYPEALITFFW</sequence>
<accession>F4R817</accession>
<dbReference type="KEGG" id="mlr:MELLADRAFT_90920"/>
<keyword evidence="3" id="KW-1185">Reference proteome</keyword>
<evidence type="ECO:0000313" key="3">
    <source>
        <dbReference type="Proteomes" id="UP000001072"/>
    </source>
</evidence>
<feature type="coiled-coil region" evidence="1">
    <location>
        <begin position="56"/>
        <end position="83"/>
    </location>
</feature>
<organism evidence="3">
    <name type="scientific">Melampsora larici-populina (strain 98AG31 / pathotype 3-4-7)</name>
    <name type="common">Poplar leaf rust fungus</name>
    <dbReference type="NCBI Taxonomy" id="747676"/>
    <lineage>
        <taxon>Eukaryota</taxon>
        <taxon>Fungi</taxon>
        <taxon>Dikarya</taxon>
        <taxon>Basidiomycota</taxon>
        <taxon>Pucciniomycotina</taxon>
        <taxon>Pucciniomycetes</taxon>
        <taxon>Pucciniales</taxon>
        <taxon>Melampsoraceae</taxon>
        <taxon>Melampsora</taxon>
    </lineage>
</organism>
<dbReference type="EMBL" id="GL883092">
    <property type="protein sequence ID" value="EGG11692.1"/>
    <property type="molecule type" value="Genomic_DNA"/>
</dbReference>
<dbReference type="RefSeq" id="XP_007405327.1">
    <property type="nucleotide sequence ID" value="XM_007405265.1"/>
</dbReference>
<dbReference type="HOGENOM" id="CLU_1759206_0_0_1"/>
<gene>
    <name evidence="2" type="ORF">MELLADRAFT_90920</name>
</gene>
<dbReference type="AlphaFoldDB" id="F4R817"/>
<evidence type="ECO:0000313" key="2">
    <source>
        <dbReference type="EMBL" id="EGG11692.1"/>
    </source>
</evidence>
<protein>
    <submittedName>
        <fullName evidence="2">Uncharacterized protein</fullName>
    </submittedName>
</protein>
<keyword evidence="1" id="KW-0175">Coiled coil</keyword>